<dbReference type="InterPro" id="IPR019931">
    <property type="entry name" value="LPXTG_anchor"/>
</dbReference>
<keyword evidence="12" id="KW-1185">Reference proteome</keyword>
<evidence type="ECO:0000256" key="5">
    <source>
        <dbReference type="ARBA" id="ARBA00022729"/>
    </source>
</evidence>
<keyword evidence="5" id="KW-0732">Signal</keyword>
<dbReference type="STRING" id="872970.SAMN04488134_11741"/>
<reference evidence="11 12" key="1">
    <citation type="submission" date="2016-10" db="EMBL/GenBank/DDBJ databases">
        <authorList>
            <person name="de Groot N.N."/>
        </authorList>
    </citation>
    <scope>NUCLEOTIDE SEQUENCE [LARGE SCALE GENOMIC DNA]</scope>
    <source>
        <strain evidence="11 12">CGMCC 1.10434</strain>
    </source>
</reference>
<evidence type="ECO:0000256" key="7">
    <source>
        <dbReference type="SAM" id="MobiDB-lite"/>
    </source>
</evidence>
<feature type="domain" description="SpaA-like prealbumin fold" evidence="10">
    <location>
        <begin position="313"/>
        <end position="399"/>
    </location>
</feature>
<keyword evidence="4" id="KW-0964">Secreted</keyword>
<protein>
    <submittedName>
        <fullName evidence="11">LPXTG-motif cell wall anchor domain-containing protein</fullName>
    </submittedName>
</protein>
<keyword evidence="8" id="KW-1133">Transmembrane helix</keyword>
<evidence type="ECO:0000259" key="9">
    <source>
        <dbReference type="Pfam" id="PF00746"/>
    </source>
</evidence>
<dbReference type="OrthoDB" id="2056845at2"/>
<dbReference type="Pfam" id="PF00746">
    <property type="entry name" value="Gram_pos_anchor"/>
    <property type="match status" value="1"/>
</dbReference>
<feature type="domain" description="SpaA-like prealbumin fold" evidence="10">
    <location>
        <begin position="130"/>
        <end position="210"/>
    </location>
</feature>
<dbReference type="EMBL" id="FODJ01000017">
    <property type="protein sequence ID" value="SEO92088.1"/>
    <property type="molecule type" value="Genomic_DNA"/>
</dbReference>
<evidence type="ECO:0000313" key="11">
    <source>
        <dbReference type="EMBL" id="SEO92088.1"/>
    </source>
</evidence>
<evidence type="ECO:0000256" key="1">
    <source>
        <dbReference type="ARBA" id="ARBA00004168"/>
    </source>
</evidence>
<keyword evidence="8" id="KW-0812">Transmembrane</keyword>
<gene>
    <name evidence="11" type="ORF">SAMN04488134_11741</name>
</gene>
<evidence type="ECO:0000256" key="6">
    <source>
        <dbReference type="ARBA" id="ARBA00023088"/>
    </source>
</evidence>
<accession>A0A1H8TNQ7</accession>
<feature type="domain" description="Gram-positive cocci surface proteins LPxTG" evidence="9">
    <location>
        <begin position="422"/>
        <end position="461"/>
    </location>
</feature>
<dbReference type="SUPFAM" id="SSF49478">
    <property type="entry name" value="Cna protein B-type domain"/>
    <property type="match status" value="4"/>
</dbReference>
<evidence type="ECO:0000259" key="10">
    <source>
        <dbReference type="Pfam" id="PF17802"/>
    </source>
</evidence>
<keyword evidence="8" id="KW-0472">Membrane</keyword>
<comment type="subcellular location">
    <subcellularLocation>
        <location evidence="1">Secreted</location>
        <location evidence="1">Cell wall</location>
        <topology evidence="1">Peptidoglycan-anchor</topology>
    </subcellularLocation>
</comment>
<name>A0A1H8TNQ7_9BACI</name>
<dbReference type="PANTHER" id="PTHR36108:SF13">
    <property type="entry name" value="COLOSSIN-B-RELATED"/>
    <property type="match status" value="1"/>
</dbReference>
<feature type="domain" description="SpaA-like prealbumin fold" evidence="10">
    <location>
        <begin position="220"/>
        <end position="301"/>
    </location>
</feature>
<feature type="region of interest" description="Disordered" evidence="7">
    <location>
        <begin position="405"/>
        <end position="429"/>
    </location>
</feature>
<dbReference type="InterPro" id="IPR041033">
    <property type="entry name" value="SpaA_PFL_dom_1"/>
</dbReference>
<dbReference type="InterPro" id="IPR013783">
    <property type="entry name" value="Ig-like_fold"/>
</dbReference>
<evidence type="ECO:0000256" key="8">
    <source>
        <dbReference type="SAM" id="Phobius"/>
    </source>
</evidence>
<evidence type="ECO:0000313" key="12">
    <source>
        <dbReference type="Proteomes" id="UP000199300"/>
    </source>
</evidence>
<feature type="non-terminal residue" evidence="11">
    <location>
        <position position="1"/>
    </location>
</feature>
<sequence length="462" mass="50350">ESIAGYDLLDGRFEFVIALGQEERTEIELENALTTGAVRLVKVGEEGEALENAIFNLVDEDGEEVVSGLETNDSGIIEVNDLKPGTYYFVETGAPFGHDLDPTPIEVTVVFDQQEIAEVAKTNERTTSGVELTKVDSETGERLVDATFELQTTEGEFISEHVTDEAGQIVVEGLKPGHYQFVETEAPFGYELDQRPILFAIDLGQITNTQISTDNQIVTGDFELTKLDFDNGHVLAGVEFELQAANGEFIEAGLTTDADGKLLLTGLRPGSYQLIETRALPGYQLLAGPIAFTIDRGQLAQKEIVITNMLTRGSVQLIKQNEAGNVLADAIFTLLDANGNELKAGLTTNEAGLIIVTDLRPGSYQFIETEAPEGYQLDNTPIDFEIEVGQVEILSINVTNEKIEVEPTGSTDIGESNSEREPKQQTDLPNTATQVYNVMTIGVSILLLGGILLTIRKKRKDF</sequence>
<evidence type="ECO:0000256" key="3">
    <source>
        <dbReference type="ARBA" id="ARBA00022512"/>
    </source>
</evidence>
<organism evidence="11 12">
    <name type="scientific">Amphibacillus marinus</name>
    <dbReference type="NCBI Taxonomy" id="872970"/>
    <lineage>
        <taxon>Bacteria</taxon>
        <taxon>Bacillati</taxon>
        <taxon>Bacillota</taxon>
        <taxon>Bacilli</taxon>
        <taxon>Bacillales</taxon>
        <taxon>Bacillaceae</taxon>
        <taxon>Amphibacillus</taxon>
    </lineage>
</organism>
<keyword evidence="6" id="KW-0572">Peptidoglycan-anchor</keyword>
<dbReference type="NCBIfam" id="TIGR01167">
    <property type="entry name" value="LPXTG_anchor"/>
    <property type="match status" value="1"/>
</dbReference>
<keyword evidence="3" id="KW-0134">Cell wall</keyword>
<evidence type="ECO:0000256" key="2">
    <source>
        <dbReference type="ARBA" id="ARBA00007257"/>
    </source>
</evidence>
<comment type="similarity">
    <text evidence="2">Belongs to the serine-aspartate repeat-containing protein (SDr) family.</text>
</comment>
<evidence type="ECO:0000256" key="4">
    <source>
        <dbReference type="ARBA" id="ARBA00022525"/>
    </source>
</evidence>
<dbReference type="AlphaFoldDB" id="A0A1H8TNQ7"/>
<feature type="domain" description="SpaA-like prealbumin fold" evidence="10">
    <location>
        <begin position="37"/>
        <end position="123"/>
    </location>
</feature>
<feature type="transmembrane region" description="Helical" evidence="8">
    <location>
        <begin position="435"/>
        <end position="455"/>
    </location>
</feature>
<proteinExistence type="inferred from homology"/>
<dbReference type="Pfam" id="PF17802">
    <property type="entry name" value="SpaA"/>
    <property type="match status" value="4"/>
</dbReference>
<dbReference type="Gene3D" id="2.60.40.10">
    <property type="entry name" value="Immunoglobulins"/>
    <property type="match status" value="4"/>
</dbReference>
<dbReference type="RefSeq" id="WP_143063954.1">
    <property type="nucleotide sequence ID" value="NZ_FODJ01000017.1"/>
</dbReference>
<dbReference type="Proteomes" id="UP000199300">
    <property type="component" value="Unassembled WGS sequence"/>
</dbReference>
<dbReference type="PANTHER" id="PTHR36108">
    <property type="entry name" value="COLOSSIN-B-RELATED"/>
    <property type="match status" value="1"/>
</dbReference>